<proteinExistence type="predicted"/>
<gene>
    <name evidence="3" type="ORF">Ldro_2281</name>
</gene>
<sequence length="379" mass="42952">MGQQSQQQGGGSSDNSMAPVWITVLLFLTAFIIWKSAHEYIVAFVFYLNVLQAKLVGYFVSNPQLENNVYVMQTIDPATVDWEQFVGLTRSVGDYIRYPVVVILIVLAIFLYKSDITLKFRKAHNMKSLRAQEQHNWLAIMPIIKEDLTNSDISKGPWAMALTPMEFARRYHLLKKEDAILDNPVPGQEMTAGIRKGDAKRVFTLQLGPYWDGFERCSPQAYALAAVFMARMNRDRDAATLVLETLDKTCTAGKPDFSVARPVLRKYQNSENVQEIIAKHAYLLTVLASLLAGAREDGVVPTAEFLWLKPLDRRLWYMLNSIGRQTPFAEVGGPFAHWRAEKEMGRRSLVPMIDEAIKALELAVKEVKLTPKELQELEP</sequence>
<evidence type="ECO:0000256" key="1">
    <source>
        <dbReference type="SAM" id="Phobius"/>
    </source>
</evidence>
<dbReference type="InterPro" id="IPR056464">
    <property type="entry name" value="DotM_C"/>
</dbReference>
<keyword evidence="4" id="KW-1185">Reference proteome</keyword>
<feature type="transmembrane region" description="Helical" evidence="1">
    <location>
        <begin position="16"/>
        <end position="34"/>
    </location>
</feature>
<dbReference type="STRING" id="1212489.Ldro_2281"/>
<organism evidence="3 4">
    <name type="scientific">Legionella drozanskii LLAP-1</name>
    <dbReference type="NCBI Taxonomy" id="1212489"/>
    <lineage>
        <taxon>Bacteria</taxon>
        <taxon>Pseudomonadati</taxon>
        <taxon>Pseudomonadota</taxon>
        <taxon>Gammaproteobacteria</taxon>
        <taxon>Legionellales</taxon>
        <taxon>Legionellaceae</taxon>
        <taxon>Legionella</taxon>
    </lineage>
</organism>
<dbReference type="NCBIfam" id="NF033890">
    <property type="entry name" value="DotM_IcmP_IVB"/>
    <property type="match status" value="1"/>
</dbReference>
<dbReference type="InterPro" id="IPR049921">
    <property type="entry name" value="DotM-like"/>
</dbReference>
<evidence type="ECO:0000259" key="2">
    <source>
        <dbReference type="Pfam" id="PF23127"/>
    </source>
</evidence>
<dbReference type="Pfam" id="PF23127">
    <property type="entry name" value="DotM_C"/>
    <property type="match status" value="1"/>
</dbReference>
<feature type="domain" description="DotM C-terminal cytoplasmic" evidence="2">
    <location>
        <begin position="198"/>
        <end position="361"/>
    </location>
</feature>
<evidence type="ECO:0000313" key="4">
    <source>
        <dbReference type="Proteomes" id="UP000054736"/>
    </source>
</evidence>
<feature type="transmembrane region" description="Helical" evidence="1">
    <location>
        <begin position="95"/>
        <end position="112"/>
    </location>
</feature>
<accession>A0A0W0SRQ2</accession>
<dbReference type="AlphaFoldDB" id="A0A0W0SRQ2"/>
<dbReference type="RefSeq" id="WP_058496544.1">
    <property type="nucleotide sequence ID" value="NZ_LNXY01000027.1"/>
</dbReference>
<dbReference type="Proteomes" id="UP000054736">
    <property type="component" value="Unassembled WGS sequence"/>
</dbReference>
<dbReference type="PATRIC" id="fig|1212489.4.peg.2407"/>
<keyword evidence="1" id="KW-1133">Transmembrane helix</keyword>
<comment type="caution">
    <text evidence="3">The sequence shown here is derived from an EMBL/GenBank/DDBJ whole genome shotgun (WGS) entry which is preliminary data.</text>
</comment>
<evidence type="ECO:0000313" key="3">
    <source>
        <dbReference type="EMBL" id="KTC85956.1"/>
    </source>
</evidence>
<protein>
    <submittedName>
        <fullName evidence="3">IcmP protein</fullName>
    </submittedName>
</protein>
<reference evidence="3 4" key="1">
    <citation type="submission" date="2015-11" db="EMBL/GenBank/DDBJ databases">
        <title>Genomic analysis of 38 Legionella species identifies large and diverse effector repertoires.</title>
        <authorList>
            <person name="Burstein D."/>
            <person name="Amaro F."/>
            <person name="Zusman T."/>
            <person name="Lifshitz Z."/>
            <person name="Cohen O."/>
            <person name="Gilbert J.A."/>
            <person name="Pupko T."/>
            <person name="Shuman H.A."/>
            <person name="Segal G."/>
        </authorList>
    </citation>
    <scope>NUCLEOTIDE SEQUENCE [LARGE SCALE GENOMIC DNA]</scope>
    <source>
        <strain evidence="3 4">ATCC 700990</strain>
    </source>
</reference>
<keyword evidence="1" id="KW-0812">Transmembrane</keyword>
<feature type="transmembrane region" description="Helical" evidence="1">
    <location>
        <begin position="41"/>
        <end position="60"/>
    </location>
</feature>
<name>A0A0W0SRQ2_9GAMM</name>
<dbReference type="EMBL" id="LNXY01000027">
    <property type="protein sequence ID" value="KTC85956.1"/>
    <property type="molecule type" value="Genomic_DNA"/>
</dbReference>
<keyword evidence="1" id="KW-0472">Membrane</keyword>